<organism evidence="1 2">
    <name type="scientific">Daedalea quercina L-15889</name>
    <dbReference type="NCBI Taxonomy" id="1314783"/>
    <lineage>
        <taxon>Eukaryota</taxon>
        <taxon>Fungi</taxon>
        <taxon>Dikarya</taxon>
        <taxon>Basidiomycota</taxon>
        <taxon>Agaricomycotina</taxon>
        <taxon>Agaricomycetes</taxon>
        <taxon>Polyporales</taxon>
        <taxon>Fomitopsis</taxon>
    </lineage>
</organism>
<dbReference type="EMBL" id="KV429032">
    <property type="protein sequence ID" value="KZT74646.1"/>
    <property type="molecule type" value="Genomic_DNA"/>
</dbReference>
<protein>
    <submittedName>
        <fullName evidence="1">Uncharacterized protein</fullName>
    </submittedName>
</protein>
<keyword evidence="2" id="KW-1185">Reference proteome</keyword>
<sequence length="194" mass="22300">MAQDPDIMCLIDGILIYTLDLIHHPENTANYAVAIVAHIEYTDVHAAQKHVMALISGRQPPPLPKKISKLFQISKTARIENKSIPEGLNKNMAEQKRMMQERGYMTGSSEKPEYLVRAFLVPENHTLSTFYFTRYINQDMLNEAATWKKYTDDGMTKTDEPADVEYLIKMFDLRGLEDPEMNKKLSIMVAMEEK</sequence>
<gene>
    <name evidence="1" type="ORF">DAEQUDRAFT_806992</name>
</gene>
<accession>A0A165UAY8</accession>
<dbReference type="AlphaFoldDB" id="A0A165UAY8"/>
<evidence type="ECO:0000313" key="2">
    <source>
        <dbReference type="Proteomes" id="UP000076727"/>
    </source>
</evidence>
<evidence type="ECO:0000313" key="1">
    <source>
        <dbReference type="EMBL" id="KZT74646.1"/>
    </source>
</evidence>
<dbReference type="Proteomes" id="UP000076727">
    <property type="component" value="Unassembled WGS sequence"/>
</dbReference>
<proteinExistence type="predicted"/>
<dbReference type="STRING" id="1314783.A0A165UAY8"/>
<name>A0A165UAY8_9APHY</name>
<reference evidence="1 2" key="1">
    <citation type="journal article" date="2016" name="Mol. Biol. Evol.">
        <title>Comparative Genomics of Early-Diverging Mushroom-Forming Fungi Provides Insights into the Origins of Lignocellulose Decay Capabilities.</title>
        <authorList>
            <person name="Nagy L.G."/>
            <person name="Riley R."/>
            <person name="Tritt A."/>
            <person name="Adam C."/>
            <person name="Daum C."/>
            <person name="Floudas D."/>
            <person name="Sun H."/>
            <person name="Yadav J.S."/>
            <person name="Pangilinan J."/>
            <person name="Larsson K.H."/>
            <person name="Matsuura K."/>
            <person name="Barry K."/>
            <person name="Labutti K."/>
            <person name="Kuo R."/>
            <person name="Ohm R.A."/>
            <person name="Bhattacharya S.S."/>
            <person name="Shirouzu T."/>
            <person name="Yoshinaga Y."/>
            <person name="Martin F.M."/>
            <person name="Grigoriev I.V."/>
            <person name="Hibbett D.S."/>
        </authorList>
    </citation>
    <scope>NUCLEOTIDE SEQUENCE [LARGE SCALE GENOMIC DNA]</scope>
    <source>
        <strain evidence="1 2">L-15889</strain>
    </source>
</reference>
<dbReference type="OrthoDB" id="2785376at2759"/>